<dbReference type="SUPFAM" id="SSF82282">
    <property type="entry name" value="Homocysteine S-methyltransferase"/>
    <property type="match status" value="1"/>
</dbReference>
<accession>A0AA37J0T1</accession>
<evidence type="ECO:0000256" key="1">
    <source>
        <dbReference type="ARBA" id="ARBA00022603"/>
    </source>
</evidence>
<evidence type="ECO:0000256" key="3">
    <source>
        <dbReference type="PROSITE-ProRule" id="PRU00333"/>
    </source>
</evidence>
<dbReference type="Gene3D" id="3.20.20.330">
    <property type="entry name" value="Homocysteine-binding-like domain"/>
    <property type="match status" value="1"/>
</dbReference>
<keyword evidence="1" id="KW-0489">Methyltransferase</keyword>
<dbReference type="InterPro" id="IPR003726">
    <property type="entry name" value="HCY_dom"/>
</dbReference>
<feature type="domain" description="Hcy-binding" evidence="4">
    <location>
        <begin position="3"/>
        <end position="143"/>
    </location>
</feature>
<comment type="caution">
    <text evidence="3">Lacks conserved residue(s) required for the propagation of feature annotation.</text>
</comment>
<reference evidence="5" key="1">
    <citation type="journal article" date="2022" name="Int. J. Syst. Evol. Microbiol.">
        <title>Genome-based, phenotypic and chemotaxonomic classification of Faecalibacterium strains: proposal of three novel species Faecalibacterium duncaniae sp. nov., Faecalibacterium hattorii sp. nov. and Faecalibacterium gallinarum sp. nov. .</title>
        <authorList>
            <person name="Sakamoto M."/>
            <person name="Sakurai N."/>
            <person name="Tanno H."/>
            <person name="Iino T."/>
            <person name="Ohkuma M."/>
            <person name="Endo A."/>
        </authorList>
    </citation>
    <scope>NUCLEOTIDE SEQUENCE</scope>
    <source>
        <strain evidence="5">JCM 17207</strain>
    </source>
</reference>
<evidence type="ECO:0000313" key="6">
    <source>
        <dbReference type="Proteomes" id="UP001055185"/>
    </source>
</evidence>
<dbReference type="AlphaFoldDB" id="A0AA37J0T1"/>
<dbReference type="Pfam" id="PF02574">
    <property type="entry name" value="S-methyl_trans"/>
    <property type="match status" value="1"/>
</dbReference>
<dbReference type="PROSITE" id="PS50970">
    <property type="entry name" value="HCY"/>
    <property type="match status" value="1"/>
</dbReference>
<protein>
    <recommendedName>
        <fullName evidence="4">Hcy-binding domain-containing protein</fullName>
    </recommendedName>
</protein>
<evidence type="ECO:0000256" key="2">
    <source>
        <dbReference type="ARBA" id="ARBA00022679"/>
    </source>
</evidence>
<keyword evidence="2" id="KW-0808">Transferase</keyword>
<dbReference type="GO" id="GO:0032259">
    <property type="term" value="P:methylation"/>
    <property type="evidence" value="ECO:0007669"/>
    <property type="project" value="UniProtKB-KW"/>
</dbReference>
<dbReference type="PANTHER" id="PTHR11103">
    <property type="entry name" value="SLR1189 PROTEIN"/>
    <property type="match status" value="1"/>
</dbReference>
<dbReference type="Proteomes" id="UP001055185">
    <property type="component" value="Unassembled WGS sequence"/>
</dbReference>
<keyword evidence="6" id="KW-1185">Reference proteome</keyword>
<name>A0AA37J0T1_9FIRM</name>
<comment type="caution">
    <text evidence="5">The sequence shown here is derived from an EMBL/GenBank/DDBJ whole genome shotgun (WGS) entry which is preliminary data.</text>
</comment>
<dbReference type="GO" id="GO:0008168">
    <property type="term" value="F:methyltransferase activity"/>
    <property type="evidence" value="ECO:0007669"/>
    <property type="project" value="UniProtKB-KW"/>
</dbReference>
<sequence length="143" mass="15604">MGLKDVRSILEKRVLVFDGAMGTYYQTQPGQECEQANLTDPEGILRVHRAYLAAGAEALKTNTFGLPRMAAAGAPGWQALAEAGWRLARQAAGEKAAVFADLGPALPIWGLLPIPRASPLLRFTSGWRKYFWPRGQHVSSSRL</sequence>
<dbReference type="EMBL" id="BQKV01000110">
    <property type="protein sequence ID" value="GJN65872.1"/>
    <property type="molecule type" value="Genomic_DNA"/>
</dbReference>
<dbReference type="InterPro" id="IPR036589">
    <property type="entry name" value="HCY_dom_sf"/>
</dbReference>
<evidence type="ECO:0000313" key="5">
    <source>
        <dbReference type="EMBL" id="GJN65872.1"/>
    </source>
</evidence>
<dbReference type="PANTHER" id="PTHR11103:SF18">
    <property type="entry name" value="SLR1189 PROTEIN"/>
    <property type="match status" value="1"/>
</dbReference>
<proteinExistence type="predicted"/>
<gene>
    <name evidence="5" type="ORF">JCM17207_24970</name>
</gene>
<organism evidence="5 6">
    <name type="scientific">Faecalibacterium gallinarum</name>
    <dbReference type="NCBI Taxonomy" id="2903556"/>
    <lineage>
        <taxon>Bacteria</taxon>
        <taxon>Bacillati</taxon>
        <taxon>Bacillota</taxon>
        <taxon>Clostridia</taxon>
        <taxon>Eubacteriales</taxon>
        <taxon>Oscillospiraceae</taxon>
        <taxon>Faecalibacterium</taxon>
    </lineage>
</organism>
<evidence type="ECO:0000259" key="4">
    <source>
        <dbReference type="PROSITE" id="PS50970"/>
    </source>
</evidence>